<comment type="caution">
    <text evidence="1">The sequence shown here is derived from an EMBL/GenBank/DDBJ whole genome shotgun (WGS) entry which is preliminary data.</text>
</comment>
<proteinExistence type="predicted"/>
<keyword evidence="2" id="KW-1185">Reference proteome</keyword>
<organism evidence="1 2">
    <name type="scientific">Ktedonobacter robiniae</name>
    <dbReference type="NCBI Taxonomy" id="2778365"/>
    <lineage>
        <taxon>Bacteria</taxon>
        <taxon>Bacillati</taxon>
        <taxon>Chloroflexota</taxon>
        <taxon>Ktedonobacteria</taxon>
        <taxon>Ktedonobacterales</taxon>
        <taxon>Ktedonobacteraceae</taxon>
        <taxon>Ktedonobacter</taxon>
    </lineage>
</organism>
<gene>
    <name evidence="1" type="ORF">KSB_88150</name>
</gene>
<dbReference type="EMBL" id="BNJG01000005">
    <property type="protein sequence ID" value="GHO60340.1"/>
    <property type="molecule type" value="Genomic_DNA"/>
</dbReference>
<accession>A0ABQ3V7G6</accession>
<evidence type="ECO:0000313" key="2">
    <source>
        <dbReference type="Proteomes" id="UP000654345"/>
    </source>
</evidence>
<sequence length="63" mass="7052">MPAIFLTQAHHWKAAKGTISDDGTVGVANVRSQSFEEFLNTIPESLLPLLLAWHDFSDKRQNT</sequence>
<evidence type="ECO:0000313" key="1">
    <source>
        <dbReference type="EMBL" id="GHO60340.1"/>
    </source>
</evidence>
<protein>
    <submittedName>
        <fullName evidence="1">Uncharacterized protein</fullName>
    </submittedName>
</protein>
<reference evidence="1 2" key="1">
    <citation type="journal article" date="2021" name="Int. J. Syst. Evol. Microbiol.">
        <title>Reticulibacter mediterranei gen. nov., sp. nov., within the new family Reticulibacteraceae fam. nov., and Ktedonospora formicarum gen. nov., sp. nov., Ktedonobacter robiniae sp. nov., Dictyobacter formicarum sp. nov. and Dictyobacter arantiisoli sp. nov., belonging to the class Ktedonobacteria.</title>
        <authorList>
            <person name="Yabe S."/>
            <person name="Zheng Y."/>
            <person name="Wang C.M."/>
            <person name="Sakai Y."/>
            <person name="Abe K."/>
            <person name="Yokota A."/>
            <person name="Donadio S."/>
            <person name="Cavaletti L."/>
            <person name="Monciardini P."/>
        </authorList>
    </citation>
    <scope>NUCLEOTIDE SEQUENCE [LARGE SCALE GENOMIC DNA]</scope>
    <source>
        <strain evidence="1 2">SOSP1-30</strain>
    </source>
</reference>
<name>A0ABQ3V7G6_9CHLR</name>
<dbReference type="Proteomes" id="UP000654345">
    <property type="component" value="Unassembled WGS sequence"/>
</dbReference>